<accession>A0A0B7MH20</accession>
<keyword evidence="3" id="KW-0132">Cell division</keyword>
<name>A0A0B7MH20_9FIRM</name>
<gene>
    <name evidence="3" type="ORF">SSCH_1100007</name>
</gene>
<keyword evidence="1" id="KW-0175">Coiled coil</keyword>
<evidence type="ECO:0000256" key="1">
    <source>
        <dbReference type="SAM" id="Coils"/>
    </source>
</evidence>
<dbReference type="Pfam" id="PF04977">
    <property type="entry name" value="DivIC"/>
    <property type="match status" value="1"/>
</dbReference>
<dbReference type="OrthoDB" id="9815382at2"/>
<dbReference type="AlphaFoldDB" id="A0A0B7MH20"/>
<dbReference type="Proteomes" id="UP000046155">
    <property type="component" value="Unassembled WGS sequence"/>
</dbReference>
<dbReference type="InterPro" id="IPR007060">
    <property type="entry name" value="FtsL/DivIC"/>
</dbReference>
<organism evidence="3 4">
    <name type="scientific">Syntrophaceticus schinkii</name>
    <dbReference type="NCBI Taxonomy" id="499207"/>
    <lineage>
        <taxon>Bacteria</taxon>
        <taxon>Bacillati</taxon>
        <taxon>Bacillota</taxon>
        <taxon>Clostridia</taxon>
        <taxon>Thermoanaerobacterales</taxon>
        <taxon>Thermoanaerobacterales Family III. Incertae Sedis</taxon>
        <taxon>Syntrophaceticus</taxon>
    </lineage>
</organism>
<keyword evidence="3" id="KW-0131">Cell cycle</keyword>
<proteinExistence type="predicted"/>
<evidence type="ECO:0000313" key="4">
    <source>
        <dbReference type="Proteomes" id="UP000046155"/>
    </source>
</evidence>
<dbReference type="EMBL" id="CDRZ01000014">
    <property type="protein sequence ID" value="CEO87533.1"/>
    <property type="molecule type" value="Genomic_DNA"/>
</dbReference>
<feature type="coiled-coil region" evidence="1">
    <location>
        <begin position="45"/>
        <end position="72"/>
    </location>
</feature>
<feature type="region of interest" description="Disordered" evidence="2">
    <location>
        <begin position="101"/>
        <end position="120"/>
    </location>
</feature>
<evidence type="ECO:0000313" key="3">
    <source>
        <dbReference type="EMBL" id="CEO87533.1"/>
    </source>
</evidence>
<sequence>MGRKSSRDRLFEIKRKKTTWKRRLIVVGLLCGLFCLFLIPTQFRIWKLQGQLKNYQQQEQELLAKKQETLEKIDYYSSDGYIEERAREELGLVKPGEVPIRPGVEGRVQPSSDNKKEIRD</sequence>
<dbReference type="RefSeq" id="WP_052835178.1">
    <property type="nucleotide sequence ID" value="NZ_CDRZ01000014.1"/>
</dbReference>
<reference evidence="4" key="1">
    <citation type="submission" date="2015-01" db="EMBL/GenBank/DDBJ databases">
        <authorList>
            <person name="Manzoor Shahid"/>
            <person name="Zubair Saima"/>
        </authorList>
    </citation>
    <scope>NUCLEOTIDE SEQUENCE [LARGE SCALE GENOMIC DNA]</scope>
    <source>
        <strain evidence="4">Sp3</strain>
    </source>
</reference>
<dbReference type="GO" id="GO:0051301">
    <property type="term" value="P:cell division"/>
    <property type="evidence" value="ECO:0007669"/>
    <property type="project" value="UniProtKB-KW"/>
</dbReference>
<keyword evidence="4" id="KW-1185">Reference proteome</keyword>
<protein>
    <submittedName>
        <fullName evidence="3">Putative Cell division protein FtsB</fullName>
    </submittedName>
</protein>
<evidence type="ECO:0000256" key="2">
    <source>
        <dbReference type="SAM" id="MobiDB-lite"/>
    </source>
</evidence>